<dbReference type="EMBL" id="AM406670">
    <property type="protein sequence ID" value="CAL92763.1"/>
    <property type="molecule type" value="Genomic_DNA"/>
</dbReference>
<keyword evidence="4" id="KW-0547">Nucleotide-binding</keyword>
<dbReference type="InterPro" id="IPR051813">
    <property type="entry name" value="HepT_RNase_toxin"/>
</dbReference>
<dbReference type="HOGENOM" id="CLU_142825_3_3_4"/>
<keyword evidence="7" id="KW-1185">Reference proteome</keyword>
<keyword evidence="1" id="KW-0597">Phosphoprotein</keyword>
<proteinExistence type="predicted"/>
<dbReference type="KEGG" id="azo:azo0145"/>
<dbReference type="AlphaFoldDB" id="A1K1Q8"/>
<dbReference type="InterPro" id="IPR008201">
    <property type="entry name" value="HepT-like"/>
</dbReference>
<evidence type="ECO:0000313" key="6">
    <source>
        <dbReference type="EMBL" id="CAL92763.1"/>
    </source>
</evidence>
<dbReference type="PANTHER" id="PTHR34139:SF1">
    <property type="entry name" value="RNASE MJ1380-RELATED"/>
    <property type="match status" value="1"/>
</dbReference>
<keyword evidence="2" id="KW-1277">Toxin-antitoxin system</keyword>
<dbReference type="GO" id="GO:0016787">
    <property type="term" value="F:hydrolase activity"/>
    <property type="evidence" value="ECO:0007669"/>
    <property type="project" value="UniProtKB-KW"/>
</dbReference>
<dbReference type="KEGG" id="aoa:dqs_0154"/>
<evidence type="ECO:0000256" key="4">
    <source>
        <dbReference type="ARBA" id="ARBA00022741"/>
    </source>
</evidence>
<evidence type="ECO:0000256" key="3">
    <source>
        <dbReference type="ARBA" id="ARBA00022722"/>
    </source>
</evidence>
<dbReference type="GO" id="GO:0110001">
    <property type="term" value="C:toxin-antitoxin complex"/>
    <property type="evidence" value="ECO:0007669"/>
    <property type="project" value="InterPro"/>
</dbReference>
<organism evidence="6 7">
    <name type="scientific">Azoarcus sp. (strain BH72)</name>
    <dbReference type="NCBI Taxonomy" id="418699"/>
    <lineage>
        <taxon>Bacteria</taxon>
        <taxon>Pseudomonadati</taxon>
        <taxon>Pseudomonadota</taxon>
        <taxon>Betaproteobacteria</taxon>
        <taxon>Rhodocyclales</taxon>
        <taxon>Zoogloeaceae</taxon>
        <taxon>Azoarcus</taxon>
    </lineage>
</organism>
<reference evidence="6 7" key="1">
    <citation type="journal article" date="2006" name="Nat. Biotechnol.">
        <title>Complete genome of the mutualistic, N2-fixing grass endophyte Azoarcus sp. strain BH72.</title>
        <authorList>
            <person name="Krause A."/>
            <person name="Ramakumar A."/>
            <person name="Bartels D."/>
            <person name="Battistoni F."/>
            <person name="Bekel T."/>
            <person name="Boch J."/>
            <person name="Boehm M."/>
            <person name="Friedrich F."/>
            <person name="Hurek T."/>
            <person name="Krause L."/>
            <person name="Linke B."/>
            <person name="McHardy A.C."/>
            <person name="Sarkar A."/>
            <person name="Schneiker S."/>
            <person name="Syed A.A."/>
            <person name="Thauer R."/>
            <person name="Vorhoelter F.-J."/>
            <person name="Weidner S."/>
            <person name="Puehler A."/>
            <person name="Reinhold-Hurek B."/>
            <person name="Kaiser O."/>
            <person name="Goesmann A."/>
        </authorList>
    </citation>
    <scope>NUCLEOTIDE SEQUENCE [LARGE SCALE GENOMIC DNA]</scope>
    <source>
        <strain evidence="6 7">BH72</strain>
    </source>
</reference>
<dbReference type="PANTHER" id="PTHR34139">
    <property type="entry name" value="UPF0331 PROTEIN MJ0127"/>
    <property type="match status" value="1"/>
</dbReference>
<dbReference type="GO" id="GO:0000166">
    <property type="term" value="F:nucleotide binding"/>
    <property type="evidence" value="ECO:0007669"/>
    <property type="project" value="UniProtKB-KW"/>
</dbReference>
<evidence type="ECO:0000313" key="7">
    <source>
        <dbReference type="Proteomes" id="UP000002588"/>
    </source>
</evidence>
<accession>A1K1Q8</accession>
<gene>
    <name evidence="6" type="ordered locus">azo0145</name>
</gene>
<dbReference type="Pfam" id="PF01934">
    <property type="entry name" value="HepT-like"/>
    <property type="match status" value="1"/>
</dbReference>
<dbReference type="eggNOG" id="COG2361">
    <property type="taxonomic scope" value="Bacteria"/>
</dbReference>
<evidence type="ECO:0000256" key="5">
    <source>
        <dbReference type="ARBA" id="ARBA00022801"/>
    </source>
</evidence>
<protein>
    <submittedName>
        <fullName evidence="6">Conserved hypothetical secreted protein</fullName>
    </submittedName>
</protein>
<keyword evidence="5" id="KW-0378">Hydrolase</keyword>
<dbReference type="Proteomes" id="UP000002588">
    <property type="component" value="Chromosome"/>
</dbReference>
<evidence type="ECO:0000256" key="2">
    <source>
        <dbReference type="ARBA" id="ARBA00022649"/>
    </source>
</evidence>
<evidence type="ECO:0000256" key="1">
    <source>
        <dbReference type="ARBA" id="ARBA00022553"/>
    </source>
</evidence>
<dbReference type="STRING" id="62928.azo0145"/>
<dbReference type="GO" id="GO:0004540">
    <property type="term" value="F:RNA nuclease activity"/>
    <property type="evidence" value="ECO:0007669"/>
    <property type="project" value="InterPro"/>
</dbReference>
<keyword evidence="3" id="KW-0540">Nuclease</keyword>
<name>A1K1Q8_AZOSB</name>
<sequence length="120" mass="13471">MTRERDALLLVGDMLAALAEIESFAQVGEAAFMADLRTQRAIERSFEILGEAASQLSTELRARYAEVPWRVVIDHRNRLIHGYASIEPARVWQTIVRDLPGLRASLEQAQTLIRGEQPGD</sequence>